<evidence type="ECO:0000313" key="3">
    <source>
        <dbReference type="EMBL" id="KAJ6823467.1"/>
    </source>
</evidence>
<organism evidence="3 4">
    <name type="scientific">Iris pallida</name>
    <name type="common">Sweet iris</name>
    <dbReference type="NCBI Taxonomy" id="29817"/>
    <lineage>
        <taxon>Eukaryota</taxon>
        <taxon>Viridiplantae</taxon>
        <taxon>Streptophyta</taxon>
        <taxon>Embryophyta</taxon>
        <taxon>Tracheophyta</taxon>
        <taxon>Spermatophyta</taxon>
        <taxon>Magnoliopsida</taxon>
        <taxon>Liliopsida</taxon>
        <taxon>Asparagales</taxon>
        <taxon>Iridaceae</taxon>
        <taxon>Iridoideae</taxon>
        <taxon>Irideae</taxon>
        <taxon>Iris</taxon>
    </lineage>
</organism>
<evidence type="ECO:0000313" key="4">
    <source>
        <dbReference type="Proteomes" id="UP001140949"/>
    </source>
</evidence>
<dbReference type="Proteomes" id="UP001140949">
    <property type="component" value="Unassembled WGS sequence"/>
</dbReference>
<feature type="region of interest" description="Disordered" evidence="2">
    <location>
        <begin position="96"/>
        <end position="115"/>
    </location>
</feature>
<dbReference type="Pfam" id="PF04520">
    <property type="entry name" value="Senescence_reg"/>
    <property type="match status" value="1"/>
</dbReference>
<protein>
    <submittedName>
        <fullName evidence="3">Uncharacterized protein</fullName>
    </submittedName>
</protein>
<evidence type="ECO:0000256" key="2">
    <source>
        <dbReference type="SAM" id="MobiDB-lite"/>
    </source>
</evidence>
<accession>A0AAX6G530</accession>
<keyword evidence="4" id="KW-1185">Reference proteome</keyword>
<comment type="caution">
    <text evidence="3">The sequence shown here is derived from an EMBL/GenBank/DDBJ whole genome shotgun (WGS) entry which is preliminary data.</text>
</comment>
<dbReference type="EMBL" id="JANAVB010022800">
    <property type="protein sequence ID" value="KAJ6823467.1"/>
    <property type="molecule type" value="Genomic_DNA"/>
</dbReference>
<dbReference type="PANTHER" id="PTHR46525:SF2">
    <property type="entry name" value="EMB|CAB72159.1"/>
    <property type="match status" value="1"/>
</dbReference>
<reference evidence="3" key="1">
    <citation type="journal article" date="2023" name="GigaByte">
        <title>Genome assembly of the bearded iris, Iris pallida Lam.</title>
        <authorList>
            <person name="Bruccoleri R.E."/>
            <person name="Oakeley E.J."/>
            <person name="Faust A.M.E."/>
            <person name="Altorfer M."/>
            <person name="Dessus-Babus S."/>
            <person name="Burckhardt D."/>
            <person name="Oertli M."/>
            <person name="Naumann U."/>
            <person name="Petersen F."/>
            <person name="Wong J."/>
        </authorList>
    </citation>
    <scope>NUCLEOTIDE SEQUENCE</scope>
    <source>
        <strain evidence="3">GSM-AAB239-AS_SAM_17_03QT</strain>
    </source>
</reference>
<feature type="compositionally biased region" description="Acidic residues" evidence="2">
    <location>
        <begin position="98"/>
        <end position="109"/>
    </location>
</feature>
<gene>
    <name evidence="3" type="ORF">M6B38_383230</name>
</gene>
<proteinExistence type="inferred from homology"/>
<dbReference type="InterPro" id="IPR007608">
    <property type="entry name" value="Senescence_reg_S40"/>
</dbReference>
<reference evidence="3" key="2">
    <citation type="submission" date="2023-04" db="EMBL/GenBank/DDBJ databases">
        <authorList>
            <person name="Bruccoleri R.E."/>
            <person name="Oakeley E.J."/>
            <person name="Faust A.-M."/>
            <person name="Dessus-Babus S."/>
            <person name="Altorfer M."/>
            <person name="Burckhardt D."/>
            <person name="Oertli M."/>
            <person name="Naumann U."/>
            <person name="Petersen F."/>
            <person name="Wong J."/>
        </authorList>
    </citation>
    <scope>NUCLEOTIDE SEQUENCE</scope>
    <source>
        <strain evidence="3">GSM-AAB239-AS_SAM_17_03QT</strain>
        <tissue evidence="3">Leaf</tissue>
    </source>
</reference>
<sequence length="158" mass="17884">MAAARSHHQVLKQTFRLFTPRGVEGLSSRGPSEEFEESDVWNCQPEPGKPASRPHGAKEKPAASPSCVSVPVNVPDWQKILLHEYKSSYSSCYKNRFDEEEEEEEEEDEDVRRLPPHQIVIERRAASPSVVEGVGRTLKGRDLSRVRNAIWAQTGFQD</sequence>
<name>A0AAX6G530_IRIPA</name>
<dbReference type="AlphaFoldDB" id="A0AAX6G530"/>
<evidence type="ECO:0000256" key="1">
    <source>
        <dbReference type="ARBA" id="ARBA00034773"/>
    </source>
</evidence>
<feature type="region of interest" description="Disordered" evidence="2">
    <location>
        <begin position="21"/>
        <end position="67"/>
    </location>
</feature>
<dbReference type="GO" id="GO:0010150">
    <property type="term" value="P:leaf senescence"/>
    <property type="evidence" value="ECO:0007669"/>
    <property type="project" value="UniProtKB-ARBA"/>
</dbReference>
<comment type="similarity">
    <text evidence="1">Belongs to the senescence regulator S40 family.</text>
</comment>
<dbReference type="PANTHER" id="PTHR46525">
    <property type="entry name" value="EMB|CAB72159.1"/>
    <property type="match status" value="1"/>
</dbReference>